<protein>
    <submittedName>
        <fullName evidence="3">Antitoxin MazE</fullName>
    </submittedName>
</protein>
<proteinExistence type="predicted"/>
<dbReference type="Gene3D" id="2.10.260.10">
    <property type="match status" value="1"/>
</dbReference>
<name>A0A7W8LP09_9DEIO</name>
<dbReference type="SMART" id="SM00966">
    <property type="entry name" value="SpoVT_AbrB"/>
    <property type="match status" value="1"/>
</dbReference>
<sequence>MKGQIQKWGNSLALRIPRGIAEEAGLGQRTAVEMRVEGGQIVITPLRPARYQLDELLAGIRPGQLHGETDWGEAQGQEEW</sequence>
<evidence type="ECO:0000313" key="3">
    <source>
        <dbReference type="EMBL" id="MBB5233137.1"/>
    </source>
</evidence>
<dbReference type="AlphaFoldDB" id="A0A7W8LP09"/>
<dbReference type="GO" id="GO:0003677">
    <property type="term" value="F:DNA binding"/>
    <property type="evidence" value="ECO:0007669"/>
    <property type="project" value="UniProtKB-UniRule"/>
</dbReference>
<organism evidence="3 4">
    <name type="scientific">Deinococcus budaensis</name>
    <dbReference type="NCBI Taxonomy" id="1665626"/>
    <lineage>
        <taxon>Bacteria</taxon>
        <taxon>Thermotogati</taxon>
        <taxon>Deinococcota</taxon>
        <taxon>Deinococci</taxon>
        <taxon>Deinococcales</taxon>
        <taxon>Deinococcaceae</taxon>
        <taxon>Deinococcus</taxon>
    </lineage>
</organism>
<dbReference type="InterPro" id="IPR037914">
    <property type="entry name" value="SpoVT-AbrB_sf"/>
</dbReference>
<dbReference type="EMBL" id="JACHFN010000001">
    <property type="protein sequence ID" value="MBB5233137.1"/>
    <property type="molecule type" value="Genomic_DNA"/>
</dbReference>
<dbReference type="InterPro" id="IPR039052">
    <property type="entry name" value="Antitox_PemI-like"/>
</dbReference>
<feature type="domain" description="SpoVT-AbrB" evidence="2">
    <location>
        <begin position="3"/>
        <end position="48"/>
    </location>
</feature>
<accession>A0A7W8LP09</accession>
<keyword evidence="4" id="KW-1185">Reference proteome</keyword>
<evidence type="ECO:0000313" key="4">
    <source>
        <dbReference type="Proteomes" id="UP000525389"/>
    </source>
</evidence>
<dbReference type="Pfam" id="PF04014">
    <property type="entry name" value="MazE_antitoxin"/>
    <property type="match status" value="1"/>
</dbReference>
<dbReference type="PANTHER" id="PTHR40516:SF1">
    <property type="entry name" value="ANTITOXIN CHPS-RELATED"/>
    <property type="match status" value="1"/>
</dbReference>
<dbReference type="SUPFAM" id="SSF89447">
    <property type="entry name" value="AbrB/MazE/MraZ-like"/>
    <property type="match status" value="1"/>
</dbReference>
<gene>
    <name evidence="3" type="ORF">HNQ09_000554</name>
</gene>
<evidence type="ECO:0000256" key="1">
    <source>
        <dbReference type="PROSITE-ProRule" id="PRU01076"/>
    </source>
</evidence>
<dbReference type="PANTHER" id="PTHR40516">
    <property type="entry name" value="ANTITOXIN CHPS-RELATED"/>
    <property type="match status" value="1"/>
</dbReference>
<dbReference type="RefSeq" id="WP_184025043.1">
    <property type="nucleotide sequence ID" value="NZ_JACHFN010000001.1"/>
</dbReference>
<dbReference type="Proteomes" id="UP000525389">
    <property type="component" value="Unassembled WGS sequence"/>
</dbReference>
<reference evidence="3 4" key="1">
    <citation type="submission" date="2020-08" db="EMBL/GenBank/DDBJ databases">
        <title>Genomic Encyclopedia of Type Strains, Phase IV (KMG-IV): sequencing the most valuable type-strain genomes for metagenomic binning, comparative biology and taxonomic classification.</title>
        <authorList>
            <person name="Goeker M."/>
        </authorList>
    </citation>
    <scope>NUCLEOTIDE SEQUENCE [LARGE SCALE GENOMIC DNA]</scope>
    <source>
        <strain evidence="3 4">DSM 101791</strain>
    </source>
</reference>
<dbReference type="InterPro" id="IPR007159">
    <property type="entry name" value="SpoVT-AbrB_dom"/>
</dbReference>
<evidence type="ECO:0000259" key="2">
    <source>
        <dbReference type="PROSITE" id="PS51740"/>
    </source>
</evidence>
<dbReference type="GO" id="GO:0097351">
    <property type="term" value="F:toxin sequestering activity"/>
    <property type="evidence" value="ECO:0007669"/>
    <property type="project" value="InterPro"/>
</dbReference>
<keyword evidence="1" id="KW-0238">DNA-binding</keyword>
<dbReference type="PROSITE" id="PS51740">
    <property type="entry name" value="SPOVT_ABRB"/>
    <property type="match status" value="1"/>
</dbReference>
<comment type="caution">
    <text evidence="3">The sequence shown here is derived from an EMBL/GenBank/DDBJ whole genome shotgun (WGS) entry which is preliminary data.</text>
</comment>